<name>A0A2K9LJ83_9GAMM</name>
<evidence type="ECO:0000256" key="1">
    <source>
        <dbReference type="ARBA" id="ARBA00001971"/>
    </source>
</evidence>
<evidence type="ECO:0000313" key="4">
    <source>
        <dbReference type="EMBL" id="AUM12398.1"/>
    </source>
</evidence>
<proteinExistence type="inferred from homology"/>
<dbReference type="InterPro" id="IPR050121">
    <property type="entry name" value="Cytochrome_P450_monoxygenase"/>
</dbReference>
<dbReference type="RefSeq" id="WP_101893760.1">
    <property type="nucleotide sequence ID" value="NZ_CP022684.1"/>
</dbReference>
<dbReference type="PRINTS" id="PR00385">
    <property type="entry name" value="P450"/>
</dbReference>
<evidence type="ECO:0000256" key="3">
    <source>
        <dbReference type="RuleBase" id="RU000461"/>
    </source>
</evidence>
<dbReference type="PROSITE" id="PS00086">
    <property type="entry name" value="CYTOCHROME_P450"/>
    <property type="match status" value="1"/>
</dbReference>
<dbReference type="GO" id="GO:0004497">
    <property type="term" value="F:monooxygenase activity"/>
    <property type="evidence" value="ECO:0007669"/>
    <property type="project" value="UniProtKB-KW"/>
</dbReference>
<dbReference type="InterPro" id="IPR001128">
    <property type="entry name" value="Cyt_P450"/>
</dbReference>
<dbReference type="GO" id="GO:0016705">
    <property type="term" value="F:oxidoreductase activity, acting on paired donors, with incorporation or reduction of molecular oxygen"/>
    <property type="evidence" value="ECO:0007669"/>
    <property type="project" value="InterPro"/>
</dbReference>
<dbReference type="EMBL" id="CP022684">
    <property type="protein sequence ID" value="AUM12398.1"/>
    <property type="molecule type" value="Genomic_DNA"/>
</dbReference>
<dbReference type="KEGG" id="kak:Kalk_08200"/>
<dbReference type="Pfam" id="PF00067">
    <property type="entry name" value="p450"/>
    <property type="match status" value="1"/>
</dbReference>
<feature type="binding site" description="axial binding residue" evidence="2">
    <location>
        <position position="420"/>
    </location>
    <ligand>
        <name>heme</name>
        <dbReference type="ChEBI" id="CHEBI:30413"/>
    </ligand>
    <ligandPart>
        <name>Fe</name>
        <dbReference type="ChEBI" id="CHEBI:18248"/>
    </ligandPart>
</feature>
<dbReference type="PANTHER" id="PTHR24305:SF218">
    <property type="entry name" value="P450, PUTATIVE (EUROFUNG)-RELATED"/>
    <property type="match status" value="1"/>
</dbReference>
<organism evidence="4 5">
    <name type="scientific">Ketobacter alkanivorans</name>
    <dbReference type="NCBI Taxonomy" id="1917421"/>
    <lineage>
        <taxon>Bacteria</taxon>
        <taxon>Pseudomonadati</taxon>
        <taxon>Pseudomonadota</taxon>
        <taxon>Gammaproteobacteria</taxon>
        <taxon>Pseudomonadales</taxon>
        <taxon>Ketobacteraceae</taxon>
        <taxon>Ketobacter</taxon>
    </lineage>
</organism>
<comment type="cofactor">
    <cofactor evidence="1 2">
        <name>heme</name>
        <dbReference type="ChEBI" id="CHEBI:30413"/>
    </cofactor>
</comment>
<dbReference type="OrthoDB" id="9764248at2"/>
<dbReference type="InterPro" id="IPR036396">
    <property type="entry name" value="Cyt_P450_sf"/>
</dbReference>
<dbReference type="InterPro" id="IPR002401">
    <property type="entry name" value="Cyt_P450_E_grp-I"/>
</dbReference>
<protein>
    <recommendedName>
        <fullName evidence="6">Cytochrome P450</fullName>
    </recommendedName>
</protein>
<comment type="similarity">
    <text evidence="3">Belongs to the cytochrome P450 family.</text>
</comment>
<evidence type="ECO:0000313" key="5">
    <source>
        <dbReference type="Proteomes" id="UP000235116"/>
    </source>
</evidence>
<dbReference type="PANTHER" id="PTHR24305">
    <property type="entry name" value="CYTOCHROME P450"/>
    <property type="match status" value="1"/>
</dbReference>
<dbReference type="GO" id="GO:0020037">
    <property type="term" value="F:heme binding"/>
    <property type="evidence" value="ECO:0007669"/>
    <property type="project" value="InterPro"/>
</dbReference>
<dbReference type="SUPFAM" id="SSF48264">
    <property type="entry name" value="Cytochrome P450"/>
    <property type="match status" value="1"/>
</dbReference>
<keyword evidence="2 3" id="KW-0479">Metal-binding</keyword>
<keyword evidence="2 3" id="KW-0408">Iron</keyword>
<dbReference type="PRINTS" id="PR00463">
    <property type="entry name" value="EP450I"/>
</dbReference>
<dbReference type="Proteomes" id="UP000235116">
    <property type="component" value="Chromosome"/>
</dbReference>
<keyword evidence="3" id="KW-0560">Oxidoreductase</keyword>
<dbReference type="GO" id="GO:0005506">
    <property type="term" value="F:iron ion binding"/>
    <property type="evidence" value="ECO:0007669"/>
    <property type="project" value="InterPro"/>
</dbReference>
<accession>A0A2K9LJ83</accession>
<sequence>MTATAKAQLPPGPKEMKIKQAMNMGYGIWQYLEKQQQKFGDYFTLSLPGQGPMVIISDPKAVKDIFSLKPEQYDASLTQIPMDVGENNTVFLNLKKHQDSRKMIIPPLNTHRLKDRAGVMHEIVTDHINSWHIGDEFNVPRLVGDITLDVICYTVFNLRHGDRKDTYKRLMLGWLLSACSDANFAVGSMIGAKKYRGILNKAYLKRTEKGDFGDGKKGLFPWKQAIDLKVQLADMIRQDIRSIRLRMDSNESHMLSILSRATDEDGNLLDEERVISETVGLLVGGHETSAATSAWFMIWLLKNPDITQRIREEVKESIAAEGGFDPIKIAELPFLTACLNESQRLTPSAVGTIRWLTEDTKIGDAVIPGGASVLPCTYLTHRRKDIFGEDANEYRPDRWLEGNKFSPNEYFPFGGGRRACVGMNQARQQLRIIFAEFARRVTFSSVHAEGDDWPTPRQIGGQTEPDVGVIVKVEEVRAEDTDFPANLTQEKLAQSA</sequence>
<dbReference type="InterPro" id="IPR017972">
    <property type="entry name" value="Cyt_P450_CS"/>
</dbReference>
<evidence type="ECO:0000256" key="2">
    <source>
        <dbReference type="PIRSR" id="PIRSR602401-1"/>
    </source>
</evidence>
<dbReference type="AlphaFoldDB" id="A0A2K9LJ83"/>
<gene>
    <name evidence="4" type="ORF">Kalk_08200</name>
</gene>
<dbReference type="Gene3D" id="1.10.630.10">
    <property type="entry name" value="Cytochrome P450"/>
    <property type="match status" value="1"/>
</dbReference>
<keyword evidence="2 3" id="KW-0349">Heme</keyword>
<reference evidence="5" key="1">
    <citation type="submission" date="2017-08" db="EMBL/GenBank/DDBJ databases">
        <title>Direct submision.</title>
        <authorList>
            <person name="Kim S.-J."/>
            <person name="Rhee S.-K."/>
        </authorList>
    </citation>
    <scope>NUCLEOTIDE SEQUENCE [LARGE SCALE GENOMIC DNA]</scope>
    <source>
        <strain evidence="5">GI5</strain>
    </source>
</reference>
<keyword evidence="5" id="KW-1185">Reference proteome</keyword>
<keyword evidence="3" id="KW-0503">Monooxygenase</keyword>
<evidence type="ECO:0008006" key="6">
    <source>
        <dbReference type="Google" id="ProtNLM"/>
    </source>
</evidence>